<name>A0A2U1S809_9EURY</name>
<organism evidence="2 3">
    <name type="scientific">Methanobrevibacter woesei</name>
    <dbReference type="NCBI Taxonomy" id="190976"/>
    <lineage>
        <taxon>Archaea</taxon>
        <taxon>Methanobacteriati</taxon>
        <taxon>Methanobacteriota</taxon>
        <taxon>Methanomada group</taxon>
        <taxon>Methanobacteria</taxon>
        <taxon>Methanobacteriales</taxon>
        <taxon>Methanobacteriaceae</taxon>
        <taxon>Methanobrevibacter</taxon>
    </lineage>
</organism>
<feature type="transmembrane region" description="Helical" evidence="1">
    <location>
        <begin position="7"/>
        <end position="29"/>
    </location>
</feature>
<keyword evidence="1" id="KW-0812">Transmembrane</keyword>
<proteinExistence type="predicted"/>
<evidence type="ECO:0000256" key="1">
    <source>
        <dbReference type="SAM" id="Phobius"/>
    </source>
</evidence>
<sequence length="310" mass="35165">MLYENKINLNTLIFILSKDILITNFIIYYNLKINIILLACEFMDFLTFIVYIVLFVILMIFVFSIGMLKPFMRKKEMALVLISAFFIGSLGGAFFLSPIYDDVPEMMSNFEKVVPSNEETMDLMFSSSLDIDELEKNLTETEGVESFTTTGITFQMWRFDDNEYAYFQSVIPNIDSHYENFTVNQSGKIDIDIERGYDTSSALKSFSDWYTEVYGGSISYAQIQAEVVLKSSALDTVEENLLARGIVATNIEGPVQDSIENTNSSMLSNTEFILCSGVVGVIVSICGVYCDNIVVAFRKFKKFLNAKVKR</sequence>
<dbReference type="Proteomes" id="UP000245577">
    <property type="component" value="Unassembled WGS sequence"/>
</dbReference>
<keyword evidence="3" id="KW-1185">Reference proteome</keyword>
<evidence type="ECO:0000313" key="2">
    <source>
        <dbReference type="EMBL" id="PWB86230.1"/>
    </source>
</evidence>
<keyword evidence="1" id="KW-0472">Membrane</keyword>
<accession>A0A2U1S809</accession>
<dbReference type="EMBL" id="MZGU01000004">
    <property type="protein sequence ID" value="PWB86230.1"/>
    <property type="molecule type" value="Genomic_DNA"/>
</dbReference>
<feature type="transmembrane region" description="Helical" evidence="1">
    <location>
        <begin position="35"/>
        <end position="65"/>
    </location>
</feature>
<protein>
    <submittedName>
        <fullName evidence="2">Uncharacterized protein</fullName>
    </submittedName>
</protein>
<dbReference type="AlphaFoldDB" id="A0A2U1S809"/>
<feature type="transmembrane region" description="Helical" evidence="1">
    <location>
        <begin position="271"/>
        <end position="297"/>
    </location>
</feature>
<reference evidence="2 3" key="1">
    <citation type="submission" date="2017-03" db="EMBL/GenBank/DDBJ databases">
        <title>Genome sequence of Methanobrevibacter wosei.</title>
        <authorList>
            <person name="Poehlein A."/>
            <person name="Seedorf H."/>
            <person name="Daniel R."/>
        </authorList>
    </citation>
    <scope>NUCLEOTIDE SEQUENCE [LARGE SCALE GENOMIC DNA]</scope>
    <source>
        <strain evidence="2 3">DSM 11979</strain>
    </source>
</reference>
<gene>
    <name evidence="2" type="ORF">MBBWO_10840</name>
</gene>
<comment type="caution">
    <text evidence="2">The sequence shown here is derived from an EMBL/GenBank/DDBJ whole genome shotgun (WGS) entry which is preliminary data.</text>
</comment>
<feature type="transmembrane region" description="Helical" evidence="1">
    <location>
        <begin position="77"/>
        <end position="100"/>
    </location>
</feature>
<evidence type="ECO:0000313" key="3">
    <source>
        <dbReference type="Proteomes" id="UP000245577"/>
    </source>
</evidence>
<keyword evidence="1" id="KW-1133">Transmembrane helix</keyword>